<protein>
    <submittedName>
        <fullName evidence="3">NTPase</fullName>
    </submittedName>
</protein>
<organism evidence="3">
    <name type="scientific">Salmonella enterica subsp. salamae</name>
    <dbReference type="NCBI Taxonomy" id="59202"/>
    <lineage>
        <taxon>Bacteria</taxon>
        <taxon>Pseudomonadati</taxon>
        <taxon>Pseudomonadota</taxon>
        <taxon>Gammaproteobacteria</taxon>
        <taxon>Enterobacterales</taxon>
        <taxon>Enterobacteriaceae</taxon>
        <taxon>Salmonella</taxon>
    </lineage>
</organism>
<keyword evidence="1" id="KW-1133">Transmembrane helix</keyword>
<dbReference type="AlphaFoldDB" id="A0A8E6II11"/>
<dbReference type="EMBL" id="CP074596">
    <property type="protein sequence ID" value="QVP50326.1"/>
    <property type="molecule type" value="Genomic_DNA"/>
</dbReference>
<keyword evidence="1" id="KW-0812">Transmembrane</keyword>
<feature type="domain" description="KAP NTPase" evidence="2">
    <location>
        <begin position="16"/>
        <end position="317"/>
    </location>
</feature>
<keyword evidence="1" id="KW-0472">Membrane</keyword>
<reference evidence="3" key="2">
    <citation type="submission" date="2021-05" db="EMBL/GenBank/DDBJ databases">
        <title>Whole genome PacBio Sequel sequence of Salmonella enterica subsp. enterica.</title>
        <authorList>
            <person name="Hoffmann M."/>
            <person name="Balkey M."/>
            <person name="Luo Y."/>
        </authorList>
    </citation>
    <scope>NUCLEOTIDE SEQUENCE</scope>
    <source>
        <strain evidence="3">CFSAN001015</strain>
    </source>
</reference>
<feature type="transmembrane region" description="Helical" evidence="1">
    <location>
        <begin position="326"/>
        <end position="345"/>
    </location>
</feature>
<dbReference type="InterPro" id="IPR011646">
    <property type="entry name" value="KAP_P-loop"/>
</dbReference>
<accession>A0A8E6II11</accession>
<sequence>MENPEITFEDRDEFNRKPIAENLIKLLDSDIDISPMIIDGMWGTGKTEFCHKVINKMKSRDSKVVYIDAFSDDHADSPLLTILSSIISLIPVENNSRTAFIKKAIPALRFVGKTTMKAGVSWFLKQEADKVAAEFQEAVNEISNKAIDNTIECILNDHIESQKNINALKEALNTLSNGEKITIFIDELDRCKPNFAVSILECIKHIFDVSNVNFVLITNTHQLIASINHVYGASVDAKKYLDKFIKFSYYLPERSKTDYDADILASQIHWETLASEKVDLIKIKDNYERDMNYLIECNSLSLRETEKLARYLEILQKIDSGKIGDIYYGPALAKLIAVYIFLFQYKNSYQRT</sequence>
<evidence type="ECO:0000259" key="2">
    <source>
        <dbReference type="Pfam" id="PF07693"/>
    </source>
</evidence>
<gene>
    <name evidence="3" type="ORF">AIT66_24280</name>
</gene>
<evidence type="ECO:0000313" key="3">
    <source>
        <dbReference type="EMBL" id="QVP50326.1"/>
    </source>
</evidence>
<name>A0A8E6II11_SALER</name>
<dbReference type="Pfam" id="PF07693">
    <property type="entry name" value="KAP_NTPase"/>
    <property type="match status" value="1"/>
</dbReference>
<evidence type="ECO:0000256" key="1">
    <source>
        <dbReference type="SAM" id="Phobius"/>
    </source>
</evidence>
<reference evidence="3" key="1">
    <citation type="submission" date="2018-07" db="EMBL/GenBank/DDBJ databases">
        <authorList>
            <consortium name="GenomeTrakr network: Whole genome sequencing for foodborne pathogen traceback"/>
        </authorList>
    </citation>
    <scope>NUCLEOTIDE SEQUENCE</scope>
    <source>
        <strain evidence="3">CFSAN001015</strain>
    </source>
</reference>
<proteinExistence type="predicted"/>